<dbReference type="AlphaFoldDB" id="A0A1E3AZA3"/>
<accession>A0A1E3AZA3</accession>
<sequence>MNEAKVYADGFYKSFVRQEDFLEFLRGIGKNSSWIRKRTKDLRLAVMEKGSKMEDAMKAAYIIGGMEEDIIDDTIQSTGLVLKVKGLSYPVRDCAVNTILNRAAISGNALKKVERNVYARIINECLKVAKGEALLRLSEGKVSAVLGGDCQDYAVLDMEQVFLHAVQYLNQNFCGCTYLGGFYEHHMASALWELSGEDKLLEAYREELMLHDRNAEEMKPVVRITTSDTGDSGVNIYPMLLSGNRNDTIALGNPIRLKHKAGASMAGFDSNLQLIYGKYEVAVRGLSELLRIAILNPVNCMMGITRHLGISQKCRMEAVELFKAQYGEEPCTAHDIYYGISEILYMMACDGAEGSRITKMEETIARALSVDWKEFDVPGNIKW</sequence>
<evidence type="ECO:0000313" key="1">
    <source>
        <dbReference type="EMBL" id="ODM13841.1"/>
    </source>
</evidence>
<evidence type="ECO:0000313" key="2">
    <source>
        <dbReference type="Proteomes" id="UP000095003"/>
    </source>
</evidence>
<dbReference type="EMBL" id="MCGI01000001">
    <property type="protein sequence ID" value="ODM13841.1"/>
    <property type="molecule type" value="Genomic_DNA"/>
</dbReference>
<comment type="caution">
    <text evidence="1">The sequence shown here is derived from an EMBL/GenBank/DDBJ whole genome shotgun (WGS) entry which is preliminary data.</text>
</comment>
<reference evidence="1 2" key="1">
    <citation type="submission" date="2016-07" db="EMBL/GenBank/DDBJ databases">
        <title>Characterization of isolates of Eisenbergiella tayi derived from blood cultures, using whole genome sequencing.</title>
        <authorList>
            <person name="Burdz T."/>
            <person name="Wiebe D."/>
            <person name="Huynh C."/>
            <person name="Bernard K."/>
        </authorList>
    </citation>
    <scope>NUCLEOTIDE SEQUENCE [LARGE SCALE GENOMIC DNA]</scope>
    <source>
        <strain evidence="1 2">NML 120489</strain>
    </source>
</reference>
<organism evidence="1 2">
    <name type="scientific">Eisenbergiella tayi</name>
    <dbReference type="NCBI Taxonomy" id="1432052"/>
    <lineage>
        <taxon>Bacteria</taxon>
        <taxon>Bacillati</taxon>
        <taxon>Bacillota</taxon>
        <taxon>Clostridia</taxon>
        <taxon>Lachnospirales</taxon>
        <taxon>Lachnospiraceae</taxon>
        <taxon>Eisenbergiella</taxon>
    </lineage>
</organism>
<gene>
    <name evidence="1" type="ORF">BEH84_01560</name>
</gene>
<name>A0A1E3AZA3_9FIRM</name>
<protein>
    <submittedName>
        <fullName evidence="1">Uncharacterized protein</fullName>
    </submittedName>
</protein>
<dbReference type="RefSeq" id="WP_069156635.1">
    <property type="nucleotide sequence ID" value="NZ_DAWDRA010000247.1"/>
</dbReference>
<proteinExistence type="predicted"/>
<dbReference type="Proteomes" id="UP000095003">
    <property type="component" value="Unassembled WGS sequence"/>
</dbReference>